<dbReference type="EMBL" id="JBHSUS010000001">
    <property type="protein sequence ID" value="MFC6440995.1"/>
    <property type="molecule type" value="Genomic_DNA"/>
</dbReference>
<dbReference type="EC" id="3.5.1.28" evidence="3"/>
<comment type="caution">
    <text evidence="3">The sequence shown here is derived from an EMBL/GenBank/DDBJ whole genome shotgun (WGS) entry which is preliminary data.</text>
</comment>
<reference evidence="4" key="1">
    <citation type="journal article" date="2019" name="Int. J. Syst. Evol. Microbiol.">
        <title>The Global Catalogue of Microorganisms (GCM) 10K type strain sequencing project: providing services to taxonomists for standard genome sequencing and annotation.</title>
        <authorList>
            <consortium name="The Broad Institute Genomics Platform"/>
            <consortium name="The Broad Institute Genome Sequencing Center for Infectious Disease"/>
            <person name="Wu L."/>
            <person name="Ma J."/>
        </authorList>
    </citation>
    <scope>NUCLEOTIDE SEQUENCE [LARGE SCALE GENOMIC DNA]</scope>
    <source>
        <strain evidence="4">CGMCC 1.16031</strain>
    </source>
</reference>
<gene>
    <name evidence="3" type="primary">ampD</name>
    <name evidence="3" type="ORF">ACFP85_12640</name>
</gene>
<dbReference type="RefSeq" id="WP_217350829.1">
    <property type="nucleotide sequence ID" value="NZ_JBHSUS010000001.1"/>
</dbReference>
<keyword evidence="3" id="KW-0378">Hydrolase</keyword>
<accession>A0ABW1XNV6</accession>
<dbReference type="Proteomes" id="UP001596364">
    <property type="component" value="Unassembled WGS sequence"/>
</dbReference>
<dbReference type="InterPro" id="IPR002502">
    <property type="entry name" value="Amidase_domain"/>
</dbReference>
<dbReference type="PANTHER" id="PTHR30417">
    <property type="entry name" value="N-ACETYLMURAMOYL-L-ALANINE AMIDASE AMID"/>
    <property type="match status" value="1"/>
</dbReference>
<dbReference type="GO" id="GO:0008745">
    <property type="term" value="F:N-acetylmuramoyl-L-alanine amidase activity"/>
    <property type="evidence" value="ECO:0007669"/>
    <property type="project" value="UniProtKB-EC"/>
</dbReference>
<dbReference type="NCBIfam" id="NF008758">
    <property type="entry name" value="PRK11789.1"/>
    <property type="match status" value="1"/>
</dbReference>
<evidence type="ECO:0000259" key="2">
    <source>
        <dbReference type="SMART" id="SM00644"/>
    </source>
</evidence>
<dbReference type="Pfam" id="PF01510">
    <property type="entry name" value="Amidase_2"/>
    <property type="match status" value="1"/>
</dbReference>
<dbReference type="InterPro" id="IPR051206">
    <property type="entry name" value="NAMLAA_amidase_2"/>
</dbReference>
<proteinExistence type="inferred from homology"/>
<sequence>MQIRGGWLENARQIISPFSDARPVATEISLLVVHNISLPPRQFGGPHIFELFTGQLDPQAHPYFADIYQLEVSAHGLIRRDGEFVQFVNFGQRAWHAGKSVFQGRSRCNDYSIGIELEGADDVPYTEEQYKQLILLSKCLQGSFPAITMGRIVGHEDIAPGRKTDPGVAFDWAKFRTGLTEASL</sequence>
<protein>
    <submittedName>
        <fullName evidence="3">1,6-anhydro-N-acetylmuramyl-L-alanine amidase AmpD</fullName>
        <ecNumber evidence="3">3.5.1.28</ecNumber>
    </submittedName>
</protein>
<evidence type="ECO:0000313" key="4">
    <source>
        <dbReference type="Proteomes" id="UP001596364"/>
    </source>
</evidence>
<evidence type="ECO:0000256" key="1">
    <source>
        <dbReference type="ARBA" id="ARBA00007553"/>
    </source>
</evidence>
<dbReference type="SMART" id="SM00644">
    <property type="entry name" value="Ami_2"/>
    <property type="match status" value="1"/>
</dbReference>
<feature type="domain" description="N-acetylmuramoyl-L-alanine amidase" evidence="2">
    <location>
        <begin position="16"/>
        <end position="167"/>
    </location>
</feature>
<dbReference type="CDD" id="cd06583">
    <property type="entry name" value="PGRP"/>
    <property type="match status" value="1"/>
</dbReference>
<keyword evidence="4" id="KW-1185">Reference proteome</keyword>
<name>A0ABW1XNV6_9ALTE</name>
<organism evidence="3 4">
    <name type="scientific">Pseudobowmanella zhangzhouensis</name>
    <dbReference type="NCBI Taxonomy" id="1537679"/>
    <lineage>
        <taxon>Bacteria</taxon>
        <taxon>Pseudomonadati</taxon>
        <taxon>Pseudomonadota</taxon>
        <taxon>Gammaproteobacteria</taxon>
        <taxon>Alteromonadales</taxon>
        <taxon>Alteromonadaceae</taxon>
    </lineage>
</organism>
<comment type="similarity">
    <text evidence="1">Belongs to the N-acetylmuramoyl-L-alanine amidase 2 family.</text>
</comment>
<evidence type="ECO:0000313" key="3">
    <source>
        <dbReference type="EMBL" id="MFC6440995.1"/>
    </source>
</evidence>
<dbReference type="PANTHER" id="PTHR30417:SF4">
    <property type="entry name" value="1,6-ANHYDRO-N-ACETYLMURAMYL-L-ALANINE AMIDASE AMPD"/>
    <property type="match status" value="1"/>
</dbReference>